<accession>A0A9Q4DWB9</accession>
<proteinExistence type="predicted"/>
<reference evidence="1" key="1">
    <citation type="submission" date="2022-02" db="EMBL/GenBank/DDBJ databases">
        <title>Crop Bioprotection Bacillus Genome Sequencing.</title>
        <authorList>
            <person name="Dunlap C."/>
        </authorList>
    </citation>
    <scope>NUCLEOTIDE SEQUENCE</scope>
    <source>
        <strain evidence="1">M18B4</strain>
    </source>
</reference>
<organism evidence="1 2">
    <name type="scientific">Bacillus spizizenii</name>
    <name type="common">Bacillus subtilis subsp. spizizenii</name>
    <dbReference type="NCBI Taxonomy" id="96241"/>
    <lineage>
        <taxon>Bacteria</taxon>
        <taxon>Bacillati</taxon>
        <taxon>Bacillota</taxon>
        <taxon>Bacilli</taxon>
        <taxon>Bacillales</taxon>
        <taxon>Bacillaceae</taxon>
        <taxon>Bacillus</taxon>
    </lineage>
</organism>
<dbReference type="Proteomes" id="UP001070352">
    <property type="component" value="Unassembled WGS sequence"/>
</dbReference>
<comment type="caution">
    <text evidence="1">The sequence shown here is derived from an EMBL/GenBank/DDBJ whole genome shotgun (WGS) entry which is preliminary data.</text>
</comment>
<evidence type="ECO:0000313" key="1">
    <source>
        <dbReference type="EMBL" id="MCY8123072.1"/>
    </source>
</evidence>
<protein>
    <submittedName>
        <fullName evidence="1">Uncharacterized protein</fullName>
    </submittedName>
</protein>
<sequence length="244" mass="27475">MAIRFGDLYEEMLTLEEAIERMKVDIQNADCDSDTKCILQNELEMLEQKYYELSLTEFDFEKLNFVSIVESIERCLHCIEFAGNFSDLAPAPIAVASTCGNKKVQLSLGDIERVIVHEFSSKATSYDFVKSAMPYTIKTKDKEKYVVTWDSYRKGVSIKGFNTNPGGTVTNYGNISKVEAVLNEPAQKKYKKEKVMACKVLLASRTPMTSSAPLTRAVDGKTTTYPKVAKTTKSEVEMIFQIFV</sequence>
<name>A0A9Q4DWB9_BACSC</name>
<dbReference type="AlphaFoldDB" id="A0A9Q4DWB9"/>
<gene>
    <name evidence="1" type="ORF">MOC45_21255</name>
</gene>
<evidence type="ECO:0000313" key="2">
    <source>
        <dbReference type="Proteomes" id="UP001070352"/>
    </source>
</evidence>
<dbReference type="EMBL" id="JALANJ010000053">
    <property type="protein sequence ID" value="MCY8123072.1"/>
    <property type="molecule type" value="Genomic_DNA"/>
</dbReference>